<dbReference type="GO" id="GO:0098797">
    <property type="term" value="C:plasma membrane protein complex"/>
    <property type="evidence" value="ECO:0007669"/>
    <property type="project" value="TreeGrafter"/>
</dbReference>
<evidence type="ECO:0000256" key="8">
    <source>
        <dbReference type="ARBA" id="ARBA00022989"/>
    </source>
</evidence>
<sequence>MENDFLPHLVEKPFAMNSTKIRGDEFLDILFTGRNKDYGAYELRSKYDNRVRNAIICTASLALLLVGGYVANNSWAADKGDLKPFVYKPIQPIDAIIEQPRSTPPPPPPPVAQTPPPAAPTSKFVAPKVTSDDEANEEIPPVEELRHNAVGFKSQDGVEGGADIPAELAGAGTTGVVTLAVPPEKETPFTVVEIMPEFPGGLDALGRYLQRNMRYPDAARENGIYGTVPVQFVVDRDGTIQEVKVIGARKGGGLEEEAMRVIKSMPKWRPGRQGGRNVPVYFTIPVKFQLDN</sequence>
<dbReference type="InterPro" id="IPR003538">
    <property type="entry name" value="TonB"/>
</dbReference>
<dbReference type="PANTHER" id="PTHR33446:SF2">
    <property type="entry name" value="PROTEIN TONB"/>
    <property type="match status" value="1"/>
</dbReference>
<dbReference type="PANTHER" id="PTHR33446">
    <property type="entry name" value="PROTEIN TONB-RELATED"/>
    <property type="match status" value="1"/>
</dbReference>
<dbReference type="Proteomes" id="UP000249819">
    <property type="component" value="Unassembled WGS sequence"/>
</dbReference>
<name>A0A327WHV8_9BACT</name>
<dbReference type="Gene3D" id="3.30.1150.10">
    <property type="match status" value="1"/>
</dbReference>
<dbReference type="GO" id="GO:0015891">
    <property type="term" value="P:siderophore transport"/>
    <property type="evidence" value="ECO:0007669"/>
    <property type="project" value="InterPro"/>
</dbReference>
<dbReference type="SUPFAM" id="SSF74653">
    <property type="entry name" value="TolA/TonB C-terminal domain"/>
    <property type="match status" value="1"/>
</dbReference>
<dbReference type="AlphaFoldDB" id="A0A327WHV8"/>
<dbReference type="PRINTS" id="PR01374">
    <property type="entry name" value="TONBPROTEIN"/>
</dbReference>
<keyword evidence="13" id="KW-1185">Reference proteome</keyword>
<protein>
    <submittedName>
        <fullName evidence="12">Protein TonB</fullName>
    </submittedName>
</protein>
<evidence type="ECO:0000256" key="1">
    <source>
        <dbReference type="ARBA" id="ARBA00004383"/>
    </source>
</evidence>
<accession>A0A327WHV8</accession>
<keyword evidence="7" id="KW-0653">Protein transport</keyword>
<evidence type="ECO:0000256" key="5">
    <source>
        <dbReference type="ARBA" id="ARBA00022519"/>
    </source>
</evidence>
<keyword evidence="3" id="KW-0813">Transport</keyword>
<dbReference type="OrthoDB" id="1039448at2"/>
<keyword evidence="8" id="KW-1133">Transmembrane helix</keyword>
<feature type="region of interest" description="Disordered" evidence="10">
    <location>
        <begin position="97"/>
        <end position="124"/>
    </location>
</feature>
<dbReference type="EMBL" id="QLMA01000001">
    <property type="protein sequence ID" value="RAJ87314.1"/>
    <property type="molecule type" value="Genomic_DNA"/>
</dbReference>
<dbReference type="Pfam" id="PF03544">
    <property type="entry name" value="TonB_C"/>
    <property type="match status" value="1"/>
</dbReference>
<evidence type="ECO:0000256" key="9">
    <source>
        <dbReference type="ARBA" id="ARBA00023136"/>
    </source>
</evidence>
<feature type="domain" description="TonB C-terminal" evidence="11">
    <location>
        <begin position="200"/>
        <end position="292"/>
    </location>
</feature>
<dbReference type="InterPro" id="IPR037682">
    <property type="entry name" value="TonB_C"/>
</dbReference>
<evidence type="ECO:0000256" key="6">
    <source>
        <dbReference type="ARBA" id="ARBA00022692"/>
    </source>
</evidence>
<evidence type="ECO:0000256" key="3">
    <source>
        <dbReference type="ARBA" id="ARBA00022448"/>
    </source>
</evidence>
<feature type="compositionally biased region" description="Pro residues" evidence="10">
    <location>
        <begin position="102"/>
        <end position="119"/>
    </location>
</feature>
<dbReference type="GO" id="GO:0030288">
    <property type="term" value="C:outer membrane-bounded periplasmic space"/>
    <property type="evidence" value="ECO:0007669"/>
    <property type="project" value="InterPro"/>
</dbReference>
<evidence type="ECO:0000259" key="11">
    <source>
        <dbReference type="PROSITE" id="PS52015"/>
    </source>
</evidence>
<proteinExistence type="inferred from homology"/>
<dbReference type="NCBIfam" id="TIGR01352">
    <property type="entry name" value="tonB_Cterm"/>
    <property type="match status" value="1"/>
</dbReference>
<keyword evidence="5" id="KW-0997">Cell inner membrane</keyword>
<comment type="caution">
    <text evidence="12">The sequence shown here is derived from an EMBL/GenBank/DDBJ whole genome shotgun (WGS) entry which is preliminary data.</text>
</comment>
<dbReference type="GO" id="GO:0015031">
    <property type="term" value="P:protein transport"/>
    <property type="evidence" value="ECO:0007669"/>
    <property type="project" value="UniProtKB-KW"/>
</dbReference>
<dbReference type="InterPro" id="IPR051045">
    <property type="entry name" value="TonB-dependent_transducer"/>
</dbReference>
<dbReference type="InterPro" id="IPR006260">
    <property type="entry name" value="TonB/TolA_C"/>
</dbReference>
<keyword evidence="4" id="KW-1003">Cell membrane</keyword>
<dbReference type="GO" id="GO:0031992">
    <property type="term" value="F:energy transducer activity"/>
    <property type="evidence" value="ECO:0007669"/>
    <property type="project" value="InterPro"/>
</dbReference>
<evidence type="ECO:0000256" key="4">
    <source>
        <dbReference type="ARBA" id="ARBA00022475"/>
    </source>
</evidence>
<reference evidence="12 13" key="1">
    <citation type="submission" date="2018-06" db="EMBL/GenBank/DDBJ databases">
        <title>Genomic Encyclopedia of Archaeal and Bacterial Type Strains, Phase II (KMG-II): from individual species to whole genera.</title>
        <authorList>
            <person name="Goeker M."/>
        </authorList>
    </citation>
    <scope>NUCLEOTIDE SEQUENCE [LARGE SCALE GENOMIC DNA]</scope>
    <source>
        <strain evidence="12 13">DSM 29821</strain>
    </source>
</reference>
<organism evidence="12 13">
    <name type="scientific">Chitinophaga dinghuensis</name>
    <dbReference type="NCBI Taxonomy" id="1539050"/>
    <lineage>
        <taxon>Bacteria</taxon>
        <taxon>Pseudomonadati</taxon>
        <taxon>Bacteroidota</taxon>
        <taxon>Chitinophagia</taxon>
        <taxon>Chitinophagales</taxon>
        <taxon>Chitinophagaceae</taxon>
        <taxon>Chitinophaga</taxon>
    </lineage>
</organism>
<evidence type="ECO:0000313" key="13">
    <source>
        <dbReference type="Proteomes" id="UP000249819"/>
    </source>
</evidence>
<dbReference type="PROSITE" id="PS52015">
    <property type="entry name" value="TONB_CTD"/>
    <property type="match status" value="1"/>
</dbReference>
<gene>
    <name evidence="12" type="ORF">CLV59_10163</name>
</gene>
<keyword evidence="6" id="KW-0812">Transmembrane</keyword>
<evidence type="ECO:0000256" key="10">
    <source>
        <dbReference type="SAM" id="MobiDB-lite"/>
    </source>
</evidence>
<evidence type="ECO:0000256" key="7">
    <source>
        <dbReference type="ARBA" id="ARBA00022927"/>
    </source>
</evidence>
<evidence type="ECO:0000313" key="12">
    <source>
        <dbReference type="EMBL" id="RAJ87314.1"/>
    </source>
</evidence>
<keyword evidence="9" id="KW-0472">Membrane</keyword>
<comment type="similarity">
    <text evidence="2">Belongs to the TonB family.</text>
</comment>
<dbReference type="GO" id="GO:0055085">
    <property type="term" value="P:transmembrane transport"/>
    <property type="evidence" value="ECO:0007669"/>
    <property type="project" value="InterPro"/>
</dbReference>
<evidence type="ECO:0000256" key="2">
    <source>
        <dbReference type="ARBA" id="ARBA00006555"/>
    </source>
</evidence>
<comment type="subcellular location">
    <subcellularLocation>
        <location evidence="1">Cell inner membrane</location>
        <topology evidence="1">Single-pass membrane protein</topology>
        <orientation evidence="1">Periplasmic side</orientation>
    </subcellularLocation>
</comment>